<proteinExistence type="inferred from homology"/>
<name>A0ABY5PGF7_9ACTN</name>
<dbReference type="PRINTS" id="PR00723">
    <property type="entry name" value="SUBTILISIN"/>
</dbReference>
<evidence type="ECO:0000256" key="5">
    <source>
        <dbReference type="PROSITE-ProRule" id="PRU01240"/>
    </source>
</evidence>
<accession>A0ABY5PGF7</accession>
<dbReference type="Proteomes" id="UP001058860">
    <property type="component" value="Chromosome"/>
</dbReference>
<evidence type="ECO:0000256" key="1">
    <source>
        <dbReference type="ARBA" id="ARBA00011073"/>
    </source>
</evidence>
<dbReference type="InterPro" id="IPR022398">
    <property type="entry name" value="Peptidase_S8_His-AS"/>
</dbReference>
<comment type="similarity">
    <text evidence="1 5">Belongs to the peptidase S8 family.</text>
</comment>
<evidence type="ECO:0000256" key="4">
    <source>
        <dbReference type="ARBA" id="ARBA00022825"/>
    </source>
</evidence>
<dbReference type="EMBL" id="CP088295">
    <property type="protein sequence ID" value="UUY03560.1"/>
    <property type="molecule type" value="Genomic_DNA"/>
</dbReference>
<evidence type="ECO:0000313" key="8">
    <source>
        <dbReference type="Proteomes" id="UP001058860"/>
    </source>
</evidence>
<dbReference type="InterPro" id="IPR036852">
    <property type="entry name" value="Peptidase_S8/S53_dom_sf"/>
</dbReference>
<feature type="active site" description="Charge relay system" evidence="5">
    <location>
        <position position="354"/>
    </location>
</feature>
<dbReference type="InterPro" id="IPR000209">
    <property type="entry name" value="Peptidase_S8/S53_dom"/>
</dbReference>
<evidence type="ECO:0000256" key="2">
    <source>
        <dbReference type="ARBA" id="ARBA00022670"/>
    </source>
</evidence>
<dbReference type="PROSITE" id="PS51892">
    <property type="entry name" value="SUBTILASE"/>
    <property type="match status" value="1"/>
</dbReference>
<keyword evidence="3 5" id="KW-0378">Hydrolase</keyword>
<keyword evidence="4 5" id="KW-0720">Serine protease</keyword>
<evidence type="ECO:0000313" key="7">
    <source>
        <dbReference type="EMBL" id="UUY03560.1"/>
    </source>
</evidence>
<feature type="active site" description="Charge relay system" evidence="5">
    <location>
        <position position="145"/>
    </location>
</feature>
<dbReference type="RefSeq" id="WP_353864063.1">
    <property type="nucleotide sequence ID" value="NZ_CP088295.1"/>
</dbReference>
<dbReference type="InterPro" id="IPR023828">
    <property type="entry name" value="Peptidase_S8_Ser-AS"/>
</dbReference>
<dbReference type="PROSITE" id="PS00138">
    <property type="entry name" value="SUBTILASE_SER"/>
    <property type="match status" value="1"/>
</dbReference>
<dbReference type="PANTHER" id="PTHR43806">
    <property type="entry name" value="PEPTIDASE S8"/>
    <property type="match status" value="1"/>
</dbReference>
<reference evidence="8" key="1">
    <citation type="submission" date="2021-11" db="EMBL/GenBank/DDBJ databases">
        <title>Cultivation dependent microbiological survey of springs from the worlds oldest radium mine currently devoted to the extraction of radon-saturated water.</title>
        <authorList>
            <person name="Kapinusova G."/>
            <person name="Smrhova T."/>
            <person name="Strejcek M."/>
            <person name="Suman J."/>
            <person name="Jani K."/>
            <person name="Pajer P."/>
            <person name="Uhlik O."/>
        </authorList>
    </citation>
    <scope>NUCLEOTIDE SEQUENCE [LARGE SCALE GENOMIC DNA]</scope>
    <source>
        <strain evidence="8">J379</strain>
    </source>
</reference>
<feature type="active site" description="Charge relay system" evidence="5">
    <location>
        <position position="184"/>
    </location>
</feature>
<dbReference type="InterPro" id="IPR015500">
    <property type="entry name" value="Peptidase_S8_subtilisin-rel"/>
</dbReference>
<dbReference type="SUPFAM" id="SSF52743">
    <property type="entry name" value="Subtilisin-like"/>
    <property type="match status" value="1"/>
</dbReference>
<sequence length="567" mass="59620">MIPKEPGGDQPRNVTTGEWEGEQATYRTDRIIVKLKTPPEDSAKGVAEICADIAEAIPGGEQWEASGSTGRMLYSVAPDADVTQVAQDISARDDVEWAEPDVIDSAAVVPTDTRYGEQWALPKVNAPAAWDLSTGGTNVVIGIIDSGISMSATGGLNHPDLDASRYILGTDFVDGGTPRDLNGHGTHVAGIAAAEANNAQGVCGMNWGSDVYICRTLDASGNGSSASFASAVEEIVDFAVAAGKKTVINYSGGGAPNNTKRDACRYASDRGMILCAAAGNDNGGPVIFPAAYSVDFPGVICVGSTDAADAVSGFSNHGPELNVVAPGSDILSTMPTYAVGIPGTLNYDELSGTSMATPLVSGLVALMWTRHPGFTNQRIRDCLQNTAVKLGAGTFDNTWGHGRVDAEAALRCGDLFPPFTRFTNFTLNTRTKFTLFTPITFFTRTRFTFFTPFTPITLFTRTRFTPFTPFTRFTFDPGDPFGGRDPIVRPFVRFAGALLDPAELTLDRFEVFAPVAAPLAAVGLEGLDQVASTDPAALGEALGQAPEEAAALVGAAQDHLRQLASAA</sequence>
<organism evidence="7 8">
    <name type="scientific">Svornostia abyssi</name>
    <dbReference type="NCBI Taxonomy" id="2898438"/>
    <lineage>
        <taxon>Bacteria</taxon>
        <taxon>Bacillati</taxon>
        <taxon>Actinomycetota</taxon>
        <taxon>Thermoleophilia</taxon>
        <taxon>Solirubrobacterales</taxon>
        <taxon>Baekduiaceae</taxon>
        <taxon>Svornostia</taxon>
    </lineage>
</organism>
<keyword evidence="2 5" id="KW-0645">Protease</keyword>
<feature type="domain" description="Peptidase S8/S53" evidence="6">
    <location>
        <begin position="136"/>
        <end position="402"/>
    </location>
</feature>
<dbReference type="PANTHER" id="PTHR43806:SF11">
    <property type="entry name" value="CEREVISIN-RELATED"/>
    <property type="match status" value="1"/>
</dbReference>
<dbReference type="Pfam" id="PF00082">
    <property type="entry name" value="Peptidase_S8"/>
    <property type="match status" value="1"/>
</dbReference>
<dbReference type="PROSITE" id="PS00137">
    <property type="entry name" value="SUBTILASE_HIS"/>
    <property type="match status" value="1"/>
</dbReference>
<protein>
    <submittedName>
        <fullName evidence="7">S8 family serine peptidase</fullName>
    </submittedName>
</protein>
<gene>
    <name evidence="7" type="ORF">LRS13_23295</name>
</gene>
<keyword evidence="8" id="KW-1185">Reference proteome</keyword>
<evidence type="ECO:0000259" key="6">
    <source>
        <dbReference type="Pfam" id="PF00082"/>
    </source>
</evidence>
<dbReference type="InterPro" id="IPR050131">
    <property type="entry name" value="Peptidase_S8_subtilisin-like"/>
</dbReference>
<dbReference type="Gene3D" id="3.40.50.200">
    <property type="entry name" value="Peptidase S8/S53 domain"/>
    <property type="match status" value="1"/>
</dbReference>
<evidence type="ECO:0000256" key="3">
    <source>
        <dbReference type="ARBA" id="ARBA00022801"/>
    </source>
</evidence>